<dbReference type="InterPro" id="IPR011990">
    <property type="entry name" value="TPR-like_helical_dom_sf"/>
</dbReference>
<dbReference type="Gene3D" id="1.25.40.10">
    <property type="entry name" value="Tetratricopeptide repeat domain"/>
    <property type="match status" value="1"/>
</dbReference>
<dbReference type="GO" id="GO:0016242">
    <property type="term" value="P:negative regulation of macroautophagy"/>
    <property type="evidence" value="ECO:0007669"/>
    <property type="project" value="TreeGrafter"/>
</dbReference>
<dbReference type="SMART" id="SM01345">
    <property type="entry name" value="Rapamycin_bind"/>
    <property type="match status" value="1"/>
</dbReference>
<dbReference type="FunFam" id="1.20.120.150:FF:000001">
    <property type="entry name" value="Serine/threonine-protein kinase TOR"/>
    <property type="match status" value="1"/>
</dbReference>
<dbReference type="InterPro" id="IPR014009">
    <property type="entry name" value="PIK_FAT"/>
</dbReference>
<dbReference type="InterPro" id="IPR036940">
    <property type="entry name" value="PI3/4_kinase_cat_sf"/>
</dbReference>
<dbReference type="InterPro" id="IPR018936">
    <property type="entry name" value="PI3/4_kinase_CS"/>
</dbReference>
<keyword evidence="3" id="KW-0808">Transferase</keyword>
<dbReference type="InterPro" id="IPR036738">
    <property type="entry name" value="FRB_sf"/>
</dbReference>
<dbReference type="SUPFAM" id="SSF56112">
    <property type="entry name" value="Protein kinase-like (PK-like)"/>
    <property type="match status" value="1"/>
</dbReference>
<dbReference type="PROSITE" id="PS51190">
    <property type="entry name" value="FATC"/>
    <property type="match status" value="1"/>
</dbReference>
<dbReference type="SUPFAM" id="SSF48371">
    <property type="entry name" value="ARM repeat"/>
    <property type="match status" value="1"/>
</dbReference>
<dbReference type="SUPFAM" id="SSF47212">
    <property type="entry name" value="FKBP12-rapamycin-binding domain of FKBP-rapamycin-associated protein (FRAP)"/>
    <property type="match status" value="1"/>
</dbReference>
<dbReference type="InterPro" id="IPR050517">
    <property type="entry name" value="DDR_Repair_Kinase"/>
</dbReference>
<dbReference type="PANTHER" id="PTHR11139:SF9">
    <property type="entry name" value="SERINE_THREONINE-PROTEIN KINASE MTOR"/>
    <property type="match status" value="1"/>
</dbReference>
<dbReference type="InterPro" id="IPR021133">
    <property type="entry name" value="HEAT_type_2"/>
</dbReference>
<dbReference type="InterPro" id="IPR016024">
    <property type="entry name" value="ARM-type_fold"/>
</dbReference>
<dbReference type="SMART" id="SM00146">
    <property type="entry name" value="PI3Kc"/>
    <property type="match status" value="1"/>
</dbReference>
<dbReference type="InterPro" id="IPR026683">
    <property type="entry name" value="TOR_cat"/>
</dbReference>
<feature type="domain" description="PI3K/PI4K catalytic" evidence="13">
    <location>
        <begin position="2046"/>
        <end position="2360"/>
    </location>
</feature>
<dbReference type="InterPro" id="IPR003151">
    <property type="entry name" value="PIK-rel_kinase_FAT"/>
</dbReference>
<dbReference type="Gene3D" id="3.30.1010.10">
    <property type="entry name" value="Phosphatidylinositol 3-kinase Catalytic Subunit, Chain A, domain 4"/>
    <property type="match status" value="1"/>
</dbReference>
<comment type="catalytic activity">
    <reaction evidence="10">
        <text>L-seryl-[protein] + ATP = O-phospho-L-seryl-[protein] + ADP + H(+)</text>
        <dbReference type="Rhea" id="RHEA:17989"/>
        <dbReference type="Rhea" id="RHEA-COMP:9863"/>
        <dbReference type="Rhea" id="RHEA-COMP:11604"/>
        <dbReference type="ChEBI" id="CHEBI:15378"/>
        <dbReference type="ChEBI" id="CHEBI:29999"/>
        <dbReference type="ChEBI" id="CHEBI:30616"/>
        <dbReference type="ChEBI" id="CHEBI:83421"/>
        <dbReference type="ChEBI" id="CHEBI:456216"/>
        <dbReference type="EC" id="2.7.11.1"/>
    </reaction>
</comment>
<dbReference type="PANTHER" id="PTHR11139">
    <property type="entry name" value="ATAXIA TELANGIECTASIA MUTATED ATM -RELATED"/>
    <property type="match status" value="1"/>
</dbReference>
<protein>
    <recommendedName>
        <fullName evidence="2">non-specific serine/threonine protein kinase</fullName>
        <ecNumber evidence="2">2.7.11.1</ecNumber>
    </recommendedName>
</protein>
<dbReference type="GO" id="GO:0031931">
    <property type="term" value="C:TORC1 complex"/>
    <property type="evidence" value="ECO:0007669"/>
    <property type="project" value="TreeGrafter"/>
</dbReference>
<evidence type="ECO:0000259" key="14">
    <source>
        <dbReference type="PROSITE" id="PS51189"/>
    </source>
</evidence>
<evidence type="ECO:0000256" key="2">
    <source>
        <dbReference type="ARBA" id="ARBA00012513"/>
    </source>
</evidence>
<evidence type="ECO:0000256" key="12">
    <source>
        <dbReference type="SAM" id="MobiDB-lite"/>
    </source>
</evidence>
<dbReference type="GO" id="GO:0005634">
    <property type="term" value="C:nucleus"/>
    <property type="evidence" value="ECO:0007669"/>
    <property type="project" value="TreeGrafter"/>
</dbReference>
<sequence length="2411" mass="272237">MERFIPGLKSRSDEERAKTARSLKRYVTTTLQECSAEDYNSFFDSFNQCVFELVSSSEAHEKKGAIVAIVNLIGLDDGNVTRISRFANYLRNILPNPDVTIMEMGARAIGRLALAESAIKAEYVEFEVKRALEFLGQDKSELKRHAAVLVLRELAVYSPTLFYQSIQQFFENIFGVVRDQKAAIREKAVLALRASLRLLAERESKEMLNHSYYRQTYDEAMRGVEEAPPPKEKGSAAGKDDRVHGSLLTIRELLLVSLPSEPTLRRAGLEGEDEGELDPFKMEARGEEWTHRQPEMLQLLLQGNSLVSRKLDTPTGWSKGCKQLITRNFTNICPAVLKYRASRNPLVQQAVLHLIPRLASFNPQQFSQRYLKESMQVLLASVKKEKEKAVSFRAIGLVAFAVKEDILPFLEEIFNAIRLCLPVSRDLSKNRPSRGGGGAQPEAAIFPCVSLLTHALGPQIQPWLQGCLEPMFSLGLSAGLTAALEVVAEQVPALEADIQSGVLRMLSLVLLQQQLKHPGSPRTSVTPGPQTAVALETDVAMVTLALRTLGSFNFGRMPPMQFVASCAEGFLTHEHREVRLAAVRSCAALLAPMLSSASILEESFPVVSTTTNKVLADVLAQMLTVGITDQDDEVRLCVLSTLDARFNAHLSQPEAVTVLFIALHDKKFHIREGALATIGRLSNLNPAFVLPSLRKVLIQILTELEYSGIGKNREQSTRLLRQLITEAPDLVKPYKEAILKVLIPKLKDSASNPSVLTCILIAIGELAVVSGRDMRAHADDLLPIILDLLQDSSSSTKRAVALYTLGRLVEYTGYVVEPYLKYTDLLGILLNFLKSGSNPAVRKEVIRVLGLLGALDPYKHKHGSRPESKTMPSKEGQSPAEGKALKEDSSEVLVTIGNPEELYPTVAIASLMRILKDQSLFQHHHMVIQSLAFIFKSQGIKSVPYLPQIMPPFVNAIRTCDPAFREFLFQQLGSIISIIKQHARAYMNDVLIVIGEFWSPNSQLQNTIILLIEQIVVAMGDELKAYFPSLVHPVLKLFIYDQSKQRIATQKMLKALQMCGANLDDYLPLLIHHIVKCFDTKDNPIDLKRVAMETIQELSDTLNFSDYSSVVVHGLVQVLETSPDLRDVAMDTLCCLVVQMGHRFKVFIPMASKVTSLHKITNAKYEMLLQKLNAEETLVWEEEMDRETRQRGNLSNDIEPASYSNKMHVAVAGLHRAWQTTGRASKDDWVEWLRRLGVELLKESPHPALRSCWALAQNYNPLSRELFNAAFVSCWMELVTGQQEDLVANLKVALSVPGIPEITQTLLNLAEFMEHCEEASGPLPLSATLLGECAMSCRAYAKALHYKELEFHKGPSTKILESLISINNKLQQPDAAEGVLEYALTEHQADLRVQEEWYESLHDWEQAHRAYEKKQYVRPDDRSLKLGRMRCLDALGEWEKLYKLSFEYWETADDEIKRSMARMSAAAAWGLGQWAAMEQYVGMIAEGTVDGSFYRAVTCVQQGHYPRARELISVARDVLDTELTALVGESYNRAYGALIQVQLLSELEEVIHYKTCPERQSIIREAWCDRLQGTRDSVEDWERILRVHSLVLRPEEHVQALVKYASICRKAGRMAMSHRTLVELLGSDPTHSDTPLPATRPLISYAFIKHTWHAEKKTEAYKMLTSFVTKSLHSEEAESAERNSLLSRCYRRLGDWQVSLSSDLSPREVTEIIESYHLATRHNPRSYKAWHAWAFMNYEALNLQRYHGNAATPTEGKAQQSSSIDMTISYACAAVHGFFKSIALSVKSSLQDTLRLLTLWFDLGYDHQVHRVLSEGIKTLDRNTWLQVVPQLIARIDSAKELISSLIHDLLADVGKQHPQALIYPLTVATKSASPLRKDAANRILSSMSEHSSLLVQQARMVSEELIRVAILWHEQWHEALEEASRLYFGDSNVRGMLLVLAPLHLMMEKGPETLKESSFNHAYGRDLADAQDWCRKYRTSNSVKDLNQAWDLYYHVFRRISKQLPQLTTLELQYVSPRLLSCTDLELAVPGTYDPSAETIRIQSVAAALQVITSKQRPRKLRIYGSNGNEYMFLLKGHEDLRQDERVMQLFGLVNTLLATHRHTFKRHLRIQQYSVIPLSQNSGLIGWVPHCDTLHALIRDYRERKKIMLNVEHRLMLQMTSDYDKLSLLQKVEVFEHGLDNTSGDDLAKVLWLKSPNSEVWFDRRTNYTRSLAVMSMVGYVLGLGDRHPSNLMLDRTTGHAVHIDFGDCFEVAMTREKFPEKIPFRLTRMLVMAMEVTGIEGNFRVTCNAVMSVLRQNKDSLMAVLEAFVYDPLLNWRLVDDPSQSKKSKYPLEENTDGPSEGHYPEPKPEELNKKALQIIQRVRDKLTGNDFPSEKGVDVPRQVQLLIDQATAHDHLCQCYIGWCPFW</sequence>
<dbReference type="InterPro" id="IPR009076">
    <property type="entry name" value="FRB_dom"/>
</dbReference>
<evidence type="ECO:0000256" key="10">
    <source>
        <dbReference type="ARBA" id="ARBA00048679"/>
    </source>
</evidence>
<organism evidence="16">
    <name type="scientific">Halisarca dujardinii</name>
    <name type="common">Dujardin's slime sponge</name>
    <dbReference type="NCBI Taxonomy" id="2583056"/>
    <lineage>
        <taxon>Eukaryota</taxon>
        <taxon>Metazoa</taxon>
        <taxon>Porifera</taxon>
        <taxon>Demospongiae</taxon>
        <taxon>Verongimorpha</taxon>
        <taxon>Chondrillida</taxon>
        <taxon>Halisarcidae</taxon>
        <taxon>Halisarca</taxon>
    </lineage>
</organism>
<dbReference type="SMART" id="SM01346">
    <property type="entry name" value="DUF3385"/>
    <property type="match status" value="1"/>
</dbReference>
<dbReference type="InterPro" id="IPR057564">
    <property type="entry name" value="HEAT_ATR"/>
</dbReference>
<dbReference type="Pfam" id="PF08771">
    <property type="entry name" value="FRB_dom"/>
    <property type="match status" value="1"/>
</dbReference>
<dbReference type="GO" id="GO:0038202">
    <property type="term" value="P:TORC1 signaling"/>
    <property type="evidence" value="ECO:0007669"/>
    <property type="project" value="TreeGrafter"/>
</dbReference>
<evidence type="ECO:0000313" key="16">
    <source>
        <dbReference type="EMBL" id="QHX41461.1"/>
    </source>
</evidence>
<dbReference type="GO" id="GO:0045787">
    <property type="term" value="P:positive regulation of cell cycle"/>
    <property type="evidence" value="ECO:0007669"/>
    <property type="project" value="UniProtKB-ARBA"/>
</dbReference>
<dbReference type="GO" id="GO:0004674">
    <property type="term" value="F:protein serine/threonine kinase activity"/>
    <property type="evidence" value="ECO:0007669"/>
    <property type="project" value="UniProtKB-EC"/>
</dbReference>
<evidence type="ECO:0000259" key="15">
    <source>
        <dbReference type="PROSITE" id="PS51190"/>
    </source>
</evidence>
<reference evidence="16" key="1">
    <citation type="submission" date="2019-06" db="EMBL/GenBank/DDBJ databases">
        <authorList>
            <person name="Adameyko K."/>
            <person name="Finoshin A."/>
            <person name="Kravchuk O."/>
            <person name="Mikhailov K."/>
            <person name="Gusev O."/>
            <person name="Shagimardanova E."/>
            <person name="Lyupina Y."/>
        </authorList>
    </citation>
    <scope>NUCLEOTIDE SEQUENCE</scope>
</reference>
<dbReference type="GO" id="GO:0045893">
    <property type="term" value="P:positive regulation of DNA-templated transcription"/>
    <property type="evidence" value="ECO:0007669"/>
    <property type="project" value="UniProtKB-ARBA"/>
</dbReference>
<evidence type="ECO:0000256" key="8">
    <source>
        <dbReference type="ARBA" id="ARBA00023306"/>
    </source>
</evidence>
<dbReference type="GO" id="GO:0005524">
    <property type="term" value="F:ATP binding"/>
    <property type="evidence" value="ECO:0007669"/>
    <property type="project" value="UniProtKB-KW"/>
</dbReference>
<dbReference type="Gene3D" id="1.25.10.10">
    <property type="entry name" value="Leucine-rich Repeat Variant"/>
    <property type="match status" value="6"/>
</dbReference>
<evidence type="ECO:0000256" key="7">
    <source>
        <dbReference type="ARBA" id="ARBA00022840"/>
    </source>
</evidence>
<accession>A0A6C0PMY8</accession>
<feature type="domain" description="FAT" evidence="14">
    <location>
        <begin position="1329"/>
        <end position="1872"/>
    </location>
</feature>
<dbReference type="FunFam" id="1.10.1070.11:FF:000007">
    <property type="entry name" value="Serine/threonine-protein kinase TOR"/>
    <property type="match status" value="1"/>
</dbReference>
<evidence type="ECO:0000259" key="13">
    <source>
        <dbReference type="PROSITE" id="PS50290"/>
    </source>
</evidence>
<evidence type="ECO:0000256" key="3">
    <source>
        <dbReference type="ARBA" id="ARBA00022679"/>
    </source>
</evidence>
<dbReference type="Pfam" id="PF11865">
    <property type="entry name" value="mTOR_dom"/>
    <property type="match status" value="1"/>
</dbReference>
<dbReference type="InterPro" id="IPR003152">
    <property type="entry name" value="FATC_dom"/>
</dbReference>
<dbReference type="GO" id="GO:0031932">
    <property type="term" value="C:TORC2 complex"/>
    <property type="evidence" value="ECO:0007669"/>
    <property type="project" value="UniProtKB-ARBA"/>
</dbReference>
<dbReference type="Pfam" id="PF02259">
    <property type="entry name" value="FAT"/>
    <property type="match status" value="1"/>
</dbReference>
<keyword evidence="6 16" id="KW-0418">Kinase</keyword>
<comment type="similarity">
    <text evidence="1">Belongs to the PI3/PI4-kinase family.</text>
</comment>
<dbReference type="InterPro" id="IPR011989">
    <property type="entry name" value="ARM-like"/>
</dbReference>
<evidence type="ECO:0000256" key="6">
    <source>
        <dbReference type="ARBA" id="ARBA00022777"/>
    </source>
</evidence>
<evidence type="ECO:0000256" key="9">
    <source>
        <dbReference type="ARBA" id="ARBA00047899"/>
    </source>
</evidence>
<dbReference type="PROSITE" id="PS51189">
    <property type="entry name" value="FAT"/>
    <property type="match status" value="1"/>
</dbReference>
<dbReference type="Gene3D" id="1.10.1070.11">
    <property type="entry name" value="Phosphatidylinositol 3-/4-kinase, catalytic domain"/>
    <property type="match status" value="1"/>
</dbReference>
<dbReference type="GO" id="GO:0005737">
    <property type="term" value="C:cytoplasm"/>
    <property type="evidence" value="ECO:0007669"/>
    <property type="project" value="TreeGrafter"/>
</dbReference>
<dbReference type="EMBL" id="MN075815">
    <property type="protein sequence ID" value="QHX41461.1"/>
    <property type="molecule type" value="mRNA"/>
</dbReference>
<evidence type="ECO:0000256" key="5">
    <source>
        <dbReference type="ARBA" id="ARBA00022741"/>
    </source>
</evidence>
<dbReference type="CDD" id="cd05169">
    <property type="entry name" value="PIKKc_TOR"/>
    <property type="match status" value="1"/>
</dbReference>
<keyword evidence="5" id="KW-0547">Nucleotide-binding</keyword>
<keyword evidence="8" id="KW-0131">Cell cycle</keyword>
<dbReference type="Gene3D" id="1.20.120.150">
    <property type="entry name" value="FKBP12-rapamycin binding domain"/>
    <property type="match status" value="1"/>
</dbReference>
<evidence type="ECO:0000256" key="4">
    <source>
        <dbReference type="ARBA" id="ARBA00022737"/>
    </source>
</evidence>
<dbReference type="InterPro" id="IPR000403">
    <property type="entry name" value="PI3/4_kinase_cat_dom"/>
</dbReference>
<dbReference type="Pfam" id="PF02260">
    <property type="entry name" value="FATC"/>
    <property type="match status" value="1"/>
</dbReference>
<dbReference type="InterPro" id="IPR024585">
    <property type="entry name" value="mTOR_dom"/>
</dbReference>
<feature type="region of interest" description="Disordered" evidence="12">
    <location>
        <begin position="860"/>
        <end position="887"/>
    </location>
</feature>
<dbReference type="Pfam" id="PF23593">
    <property type="entry name" value="HEAT_ATR"/>
    <property type="match status" value="1"/>
</dbReference>
<dbReference type="InterPro" id="IPR011009">
    <property type="entry name" value="Kinase-like_dom_sf"/>
</dbReference>
<dbReference type="PROSITE" id="PS50077">
    <property type="entry name" value="HEAT_REPEAT"/>
    <property type="match status" value="1"/>
</dbReference>
<keyword evidence="4" id="KW-0677">Repeat</keyword>
<name>A0A6C0PMY8_HALDU</name>
<dbReference type="EC" id="2.7.11.1" evidence="2"/>
<dbReference type="GO" id="GO:0010605">
    <property type="term" value="P:negative regulation of macromolecule metabolic process"/>
    <property type="evidence" value="ECO:0007669"/>
    <property type="project" value="UniProtKB-ARBA"/>
</dbReference>
<feature type="repeat" description="HEAT" evidence="11">
    <location>
        <begin position="781"/>
        <end position="813"/>
    </location>
</feature>
<dbReference type="SMART" id="SM01343">
    <property type="entry name" value="FATC"/>
    <property type="match status" value="1"/>
</dbReference>
<dbReference type="GO" id="GO:2000243">
    <property type="term" value="P:positive regulation of reproductive process"/>
    <property type="evidence" value="ECO:0007669"/>
    <property type="project" value="UniProtKB-ARBA"/>
</dbReference>
<proteinExistence type="evidence at transcript level"/>
<evidence type="ECO:0000256" key="1">
    <source>
        <dbReference type="ARBA" id="ARBA00011031"/>
    </source>
</evidence>
<dbReference type="FunFam" id="3.30.1010.10:FF:000004">
    <property type="entry name" value="Serine/threonine-protein kinase TOR"/>
    <property type="match status" value="1"/>
</dbReference>
<dbReference type="PROSITE" id="PS00916">
    <property type="entry name" value="PI3_4_KINASE_2"/>
    <property type="match status" value="1"/>
</dbReference>
<dbReference type="GO" id="GO:0045930">
    <property type="term" value="P:negative regulation of mitotic cell cycle"/>
    <property type="evidence" value="ECO:0007669"/>
    <property type="project" value="UniProtKB-ARBA"/>
</dbReference>
<dbReference type="PROSITE" id="PS00915">
    <property type="entry name" value="PI3_4_KINASE_1"/>
    <property type="match status" value="1"/>
</dbReference>
<dbReference type="GO" id="GO:0044877">
    <property type="term" value="F:protein-containing complex binding"/>
    <property type="evidence" value="ECO:0007669"/>
    <property type="project" value="InterPro"/>
</dbReference>
<comment type="catalytic activity">
    <reaction evidence="9">
        <text>L-threonyl-[protein] + ATP = O-phospho-L-threonyl-[protein] + ADP + H(+)</text>
        <dbReference type="Rhea" id="RHEA:46608"/>
        <dbReference type="Rhea" id="RHEA-COMP:11060"/>
        <dbReference type="Rhea" id="RHEA-COMP:11605"/>
        <dbReference type="ChEBI" id="CHEBI:15378"/>
        <dbReference type="ChEBI" id="CHEBI:30013"/>
        <dbReference type="ChEBI" id="CHEBI:30616"/>
        <dbReference type="ChEBI" id="CHEBI:61977"/>
        <dbReference type="ChEBI" id="CHEBI:456216"/>
        <dbReference type="EC" id="2.7.11.1"/>
    </reaction>
</comment>
<keyword evidence="7" id="KW-0067">ATP-binding</keyword>
<feature type="domain" description="FATC" evidence="15">
    <location>
        <begin position="2379"/>
        <end position="2411"/>
    </location>
</feature>
<dbReference type="Pfam" id="PF00454">
    <property type="entry name" value="PI3_PI4_kinase"/>
    <property type="match status" value="1"/>
</dbReference>
<evidence type="ECO:0000256" key="11">
    <source>
        <dbReference type="PROSITE-ProRule" id="PRU00103"/>
    </source>
</evidence>
<feature type="region of interest" description="Disordered" evidence="12">
    <location>
        <begin position="2326"/>
        <end position="2352"/>
    </location>
</feature>
<dbReference type="PROSITE" id="PS50290">
    <property type="entry name" value="PI3_4_KINASE_3"/>
    <property type="match status" value="1"/>
</dbReference>